<dbReference type="EMBL" id="JBDODL010002003">
    <property type="protein sequence ID" value="MES1921969.1"/>
    <property type="molecule type" value="Genomic_DNA"/>
</dbReference>
<organism evidence="1 2">
    <name type="scientific">Bonamia ostreae</name>
    <dbReference type="NCBI Taxonomy" id="126728"/>
    <lineage>
        <taxon>Eukaryota</taxon>
        <taxon>Sar</taxon>
        <taxon>Rhizaria</taxon>
        <taxon>Endomyxa</taxon>
        <taxon>Ascetosporea</taxon>
        <taxon>Haplosporida</taxon>
        <taxon>Bonamia</taxon>
    </lineage>
</organism>
<gene>
    <name evidence="1" type="ORF">MHBO_003494</name>
</gene>
<evidence type="ECO:0000313" key="1">
    <source>
        <dbReference type="EMBL" id="MES1921969.1"/>
    </source>
</evidence>
<proteinExistence type="predicted"/>
<comment type="caution">
    <text evidence="1">The sequence shown here is derived from an EMBL/GenBank/DDBJ whole genome shotgun (WGS) entry which is preliminary data.</text>
</comment>
<name>A0ABV2AQZ9_9EUKA</name>
<protein>
    <submittedName>
        <fullName evidence="1">Uncharacterized protein</fullName>
    </submittedName>
</protein>
<dbReference type="Proteomes" id="UP001439008">
    <property type="component" value="Unassembled WGS sequence"/>
</dbReference>
<reference evidence="1 2" key="1">
    <citation type="journal article" date="2024" name="BMC Biol.">
        <title>Comparative genomics of Ascetosporea gives new insight into the evolutionary basis for animal parasitism in Rhizaria.</title>
        <authorList>
            <person name="Hiltunen Thoren M."/>
            <person name="Onut-Brannstrom I."/>
            <person name="Alfjorden A."/>
            <person name="Peckova H."/>
            <person name="Swords F."/>
            <person name="Hooper C."/>
            <person name="Holzer A.S."/>
            <person name="Bass D."/>
            <person name="Burki F."/>
        </authorList>
    </citation>
    <scope>NUCLEOTIDE SEQUENCE [LARGE SCALE GENOMIC DNA]</scope>
    <source>
        <strain evidence="1">20-A016</strain>
    </source>
</reference>
<accession>A0ABV2AQZ9</accession>
<keyword evidence="2" id="KW-1185">Reference proteome</keyword>
<evidence type="ECO:0000313" key="2">
    <source>
        <dbReference type="Proteomes" id="UP001439008"/>
    </source>
</evidence>
<sequence>MDHFKNNSLKLENNIDFRRNIDSKKRNFVHPPTRPKNAMNATRNFENQPNHYTFPQKRYLHQNQINHNDFIKKARPNLFLRSKPIPRINANFGQLQNRPHLKPPANPLTLYGVFKGYIFGQISDFGKVSVGTKVVLIKDINNKIDPLSIKVCPQQNFSGENVMGYCDVNTRDALTEILKNANFFKAEGIVCDFDEEIEDPPENQFAAQMKVYLIGPIFSIKKICSYLNQFF</sequence>